<dbReference type="Gene3D" id="3.30.70.270">
    <property type="match status" value="1"/>
</dbReference>
<dbReference type="PROSITE" id="PS50887">
    <property type="entry name" value="GGDEF"/>
    <property type="match status" value="1"/>
</dbReference>
<dbReference type="Gene3D" id="3.30.450.20">
    <property type="entry name" value="PAS domain"/>
    <property type="match status" value="1"/>
</dbReference>
<keyword evidence="4" id="KW-1133">Transmembrane helix</keyword>
<sequence>MLLLTVALFSWFSSQYWLNQRIHTLLQDLQQQSQLVAMAVSRELRNHTRTVESIAAALASLSSTQQLLKNPKPSPSFNTELKQYSQAFGLEDIWLVDTNVKVFAYDQPPSPSAIQALLQTLDGLTQVLKGSSLHQFALDPDTGKPVFYYALPLRRQKRIVAALIIKTSLNDMANLMLHINTLVTNKDGVILLADRPEWMSHPLFMHSAQAQLDDRQGKLFPLLQGSSPLLPDIQLLGPQLLPIVQYSNEQPEADYQVHAIADAQPVYALATNKARLSGLVALGVTGSLWGMILTALTLKRNKRYRKIMNRTNNELVRLNQQLKSLATTDFLTLCPNRRAAESRLQQELANARRYGSPLCILTPDLDHFKHINDQYGHDVGDQVLQHFAKHIREAIRDTDMFARTGGEEFLLILPQTTLQQALPLTQRLLDNISATPLYLADKTVSISFSGGLIQAHEDETMNELLARADRALYSAKEAGRCRIHTG</sequence>
<evidence type="ECO:0000256" key="4">
    <source>
        <dbReference type="SAM" id="Phobius"/>
    </source>
</evidence>
<accession>A0ABP6VNL3</accession>
<dbReference type="SMART" id="SM00267">
    <property type="entry name" value="GGDEF"/>
    <property type="match status" value="1"/>
</dbReference>
<dbReference type="SUPFAM" id="SSF103190">
    <property type="entry name" value="Sensory domain-like"/>
    <property type="match status" value="1"/>
</dbReference>
<comment type="caution">
    <text evidence="6">The sequence shown here is derived from an EMBL/GenBank/DDBJ whole genome shotgun (WGS) entry which is preliminary data.</text>
</comment>
<gene>
    <name evidence="6" type="ORF">GCM10022394_18050</name>
</gene>
<evidence type="ECO:0000259" key="5">
    <source>
        <dbReference type="PROSITE" id="PS50887"/>
    </source>
</evidence>
<evidence type="ECO:0000256" key="2">
    <source>
        <dbReference type="ARBA" id="ARBA00034247"/>
    </source>
</evidence>
<name>A0ABP6VNL3_9GAMM</name>
<reference evidence="7" key="1">
    <citation type="journal article" date="2019" name="Int. J. Syst. Evol. Microbiol.">
        <title>The Global Catalogue of Microorganisms (GCM) 10K type strain sequencing project: providing services to taxonomists for standard genome sequencing and annotation.</title>
        <authorList>
            <consortium name="The Broad Institute Genomics Platform"/>
            <consortium name="The Broad Institute Genome Sequencing Center for Infectious Disease"/>
            <person name="Wu L."/>
            <person name="Ma J."/>
        </authorList>
    </citation>
    <scope>NUCLEOTIDE SEQUENCE [LARGE SCALE GENOMIC DNA]</scope>
    <source>
        <strain evidence="7">JCM 17110</strain>
    </source>
</reference>
<keyword evidence="4" id="KW-0472">Membrane</keyword>
<dbReference type="EMBL" id="BAABCX010000002">
    <property type="protein sequence ID" value="GAA3538776.1"/>
    <property type="molecule type" value="Genomic_DNA"/>
</dbReference>
<proteinExistence type="predicted"/>
<evidence type="ECO:0000256" key="1">
    <source>
        <dbReference type="ARBA" id="ARBA00012528"/>
    </source>
</evidence>
<evidence type="ECO:0000256" key="3">
    <source>
        <dbReference type="SAM" id="Coils"/>
    </source>
</evidence>
<dbReference type="InterPro" id="IPR029151">
    <property type="entry name" value="Sensor-like_sf"/>
</dbReference>
<dbReference type="InterPro" id="IPR000160">
    <property type="entry name" value="GGDEF_dom"/>
</dbReference>
<evidence type="ECO:0000313" key="7">
    <source>
        <dbReference type="Proteomes" id="UP001500795"/>
    </source>
</evidence>
<dbReference type="EC" id="2.7.7.65" evidence="1"/>
<dbReference type="InterPro" id="IPR050469">
    <property type="entry name" value="Diguanylate_Cyclase"/>
</dbReference>
<dbReference type="PANTHER" id="PTHR45138">
    <property type="entry name" value="REGULATORY COMPONENTS OF SENSORY TRANSDUCTION SYSTEM"/>
    <property type="match status" value="1"/>
</dbReference>
<dbReference type="RefSeq" id="WP_344957110.1">
    <property type="nucleotide sequence ID" value="NZ_BAABCX010000002.1"/>
</dbReference>
<organism evidence="6 7">
    <name type="scientific">Zobellella aerophila</name>
    <dbReference type="NCBI Taxonomy" id="870480"/>
    <lineage>
        <taxon>Bacteria</taxon>
        <taxon>Pseudomonadati</taxon>
        <taxon>Pseudomonadota</taxon>
        <taxon>Gammaproteobacteria</taxon>
        <taxon>Aeromonadales</taxon>
        <taxon>Aeromonadaceae</taxon>
        <taxon>Zobellella</taxon>
    </lineage>
</organism>
<protein>
    <recommendedName>
        <fullName evidence="1">diguanylate cyclase</fullName>
        <ecNumber evidence="1">2.7.7.65</ecNumber>
    </recommendedName>
</protein>
<dbReference type="CDD" id="cd18773">
    <property type="entry name" value="PDC1_HK_sensor"/>
    <property type="match status" value="1"/>
</dbReference>
<dbReference type="NCBIfam" id="TIGR00254">
    <property type="entry name" value="GGDEF"/>
    <property type="match status" value="1"/>
</dbReference>
<evidence type="ECO:0000313" key="6">
    <source>
        <dbReference type="EMBL" id="GAA3538776.1"/>
    </source>
</evidence>
<dbReference type="SUPFAM" id="SSF55073">
    <property type="entry name" value="Nucleotide cyclase"/>
    <property type="match status" value="1"/>
</dbReference>
<keyword evidence="4" id="KW-0812">Transmembrane</keyword>
<dbReference type="PANTHER" id="PTHR45138:SF9">
    <property type="entry name" value="DIGUANYLATE CYCLASE DGCM-RELATED"/>
    <property type="match status" value="1"/>
</dbReference>
<dbReference type="InterPro" id="IPR029787">
    <property type="entry name" value="Nucleotide_cyclase"/>
</dbReference>
<feature type="domain" description="GGDEF" evidence="5">
    <location>
        <begin position="356"/>
        <end position="486"/>
    </location>
</feature>
<dbReference type="Proteomes" id="UP001500795">
    <property type="component" value="Unassembled WGS sequence"/>
</dbReference>
<dbReference type="InterPro" id="IPR043128">
    <property type="entry name" value="Rev_trsase/Diguanyl_cyclase"/>
</dbReference>
<dbReference type="CDD" id="cd01949">
    <property type="entry name" value="GGDEF"/>
    <property type="match status" value="1"/>
</dbReference>
<feature type="transmembrane region" description="Helical" evidence="4">
    <location>
        <begin position="276"/>
        <end position="298"/>
    </location>
</feature>
<feature type="coiled-coil region" evidence="3">
    <location>
        <begin position="301"/>
        <end position="328"/>
    </location>
</feature>
<keyword evidence="3" id="KW-0175">Coiled coil</keyword>
<keyword evidence="7" id="KW-1185">Reference proteome</keyword>
<comment type="catalytic activity">
    <reaction evidence="2">
        <text>2 GTP = 3',3'-c-di-GMP + 2 diphosphate</text>
        <dbReference type="Rhea" id="RHEA:24898"/>
        <dbReference type="ChEBI" id="CHEBI:33019"/>
        <dbReference type="ChEBI" id="CHEBI:37565"/>
        <dbReference type="ChEBI" id="CHEBI:58805"/>
        <dbReference type="EC" id="2.7.7.65"/>
    </reaction>
</comment>
<dbReference type="Pfam" id="PF00990">
    <property type="entry name" value="GGDEF"/>
    <property type="match status" value="1"/>
</dbReference>